<proteinExistence type="predicted"/>
<sequence length="92" mass="10461">MVSICSYLTHCQAKPTGITFSDSFTIQICHNLRIVRYQVFKSTSKREKGTMGWFYGFKLNLIINDQSGIISVKVTTTNVDNRKPVAERANEL</sequence>
<name>A0A2A5T4U1_9GAMM</name>
<evidence type="ECO:0000313" key="2">
    <source>
        <dbReference type="EMBL" id="PCS23189.1"/>
    </source>
</evidence>
<protein>
    <submittedName>
        <fullName evidence="2">Mobile element protein</fullName>
    </submittedName>
</protein>
<dbReference type="Proteomes" id="UP000219020">
    <property type="component" value="Unassembled WGS sequence"/>
</dbReference>
<dbReference type="GeneID" id="66951423"/>
<feature type="domain" description="Transposase DDE" evidence="1">
    <location>
        <begin position="13"/>
        <end position="88"/>
    </location>
</feature>
<keyword evidence="3" id="KW-1185">Reference proteome</keyword>
<accession>A0A2A5T4U1</accession>
<dbReference type="EMBL" id="NBYY01000011">
    <property type="protein sequence ID" value="PCS23189.1"/>
    <property type="molecule type" value="Genomic_DNA"/>
</dbReference>
<evidence type="ECO:0000313" key="3">
    <source>
        <dbReference type="Proteomes" id="UP000219020"/>
    </source>
</evidence>
<gene>
    <name evidence="2" type="ORF">BTN49_1185</name>
</gene>
<dbReference type="Pfam" id="PF13612">
    <property type="entry name" value="DDE_Tnp_1_3"/>
    <property type="match status" value="1"/>
</dbReference>
<dbReference type="AlphaFoldDB" id="A0A2A5T4U1"/>
<reference evidence="3" key="1">
    <citation type="submission" date="2017-04" db="EMBL/GenBank/DDBJ databases">
        <title>Genome evolution of the luminous symbionts of deep sea anglerfish.</title>
        <authorList>
            <person name="Hendry T.A."/>
        </authorList>
    </citation>
    <scope>NUCLEOTIDE SEQUENCE [LARGE SCALE GENOMIC DNA]</scope>
</reference>
<comment type="caution">
    <text evidence="2">The sequence shown here is derived from an EMBL/GenBank/DDBJ whole genome shotgun (WGS) entry which is preliminary data.</text>
</comment>
<evidence type="ECO:0000259" key="1">
    <source>
        <dbReference type="Pfam" id="PF13612"/>
    </source>
</evidence>
<dbReference type="RefSeq" id="WP_097356217.1">
    <property type="nucleotide sequence ID" value="NZ_NBYY01000011.1"/>
</dbReference>
<dbReference type="InterPro" id="IPR025668">
    <property type="entry name" value="Tnp_DDE_dom"/>
</dbReference>
<organism evidence="2 3">
    <name type="scientific">Candidatus Enterovibrio escicola</name>
    <dbReference type="NCBI Taxonomy" id="1927127"/>
    <lineage>
        <taxon>Bacteria</taxon>
        <taxon>Pseudomonadati</taxon>
        <taxon>Pseudomonadota</taxon>
        <taxon>Gammaproteobacteria</taxon>
        <taxon>Vibrionales</taxon>
        <taxon>Vibrionaceae</taxon>
        <taxon>Enterovibrio</taxon>
    </lineage>
</organism>